<reference evidence="16" key="1">
    <citation type="submission" date="2020-10" db="EMBL/GenBank/DDBJ databases">
        <title>Connecting structure to function with the recovery of over 1000 high-quality activated sludge metagenome-assembled genomes encoding full-length rRNA genes using long-read sequencing.</title>
        <authorList>
            <person name="Singleton C.M."/>
            <person name="Petriglieri F."/>
            <person name="Kristensen J.M."/>
            <person name="Kirkegaard R.H."/>
            <person name="Michaelsen T.Y."/>
            <person name="Andersen M.H."/>
            <person name="Karst S.M."/>
            <person name="Dueholm M.S."/>
            <person name="Nielsen P.H."/>
            <person name="Albertsen M."/>
        </authorList>
    </citation>
    <scope>NUCLEOTIDE SEQUENCE</scope>
    <source>
        <strain evidence="16">OdNE_18-Q3-R46-58_BAT3C.305</strain>
    </source>
</reference>
<dbReference type="PANTHER" id="PTHR45436">
    <property type="entry name" value="SENSOR HISTIDINE KINASE YKOH"/>
    <property type="match status" value="1"/>
</dbReference>
<evidence type="ECO:0000256" key="1">
    <source>
        <dbReference type="ARBA" id="ARBA00000085"/>
    </source>
</evidence>
<dbReference type="GO" id="GO:0005886">
    <property type="term" value="C:plasma membrane"/>
    <property type="evidence" value="ECO:0007669"/>
    <property type="project" value="TreeGrafter"/>
</dbReference>
<keyword evidence="7" id="KW-0547">Nucleotide-binding</keyword>
<accession>A0A9D7QK54</accession>
<dbReference type="Gene3D" id="3.30.565.10">
    <property type="entry name" value="Histidine kinase-like ATPase, C-terminal domain"/>
    <property type="match status" value="1"/>
</dbReference>
<dbReference type="InterPro" id="IPR050428">
    <property type="entry name" value="TCS_sensor_his_kinase"/>
</dbReference>
<evidence type="ECO:0000256" key="9">
    <source>
        <dbReference type="ARBA" id="ARBA00022840"/>
    </source>
</evidence>
<dbReference type="PROSITE" id="PS50885">
    <property type="entry name" value="HAMP"/>
    <property type="match status" value="1"/>
</dbReference>
<comment type="caution">
    <text evidence="16">The sequence shown here is derived from an EMBL/GenBank/DDBJ whole genome shotgun (WGS) entry which is preliminary data.</text>
</comment>
<dbReference type="EMBL" id="JADKBR010000021">
    <property type="protein sequence ID" value="MBK8892024.1"/>
    <property type="molecule type" value="Genomic_DNA"/>
</dbReference>
<feature type="transmembrane region" description="Helical" evidence="13">
    <location>
        <begin position="149"/>
        <end position="170"/>
    </location>
</feature>
<proteinExistence type="predicted"/>
<evidence type="ECO:0000256" key="8">
    <source>
        <dbReference type="ARBA" id="ARBA00022777"/>
    </source>
</evidence>
<keyword evidence="5" id="KW-0808">Transferase</keyword>
<evidence type="ECO:0000259" key="14">
    <source>
        <dbReference type="PROSITE" id="PS50109"/>
    </source>
</evidence>
<dbReference type="GO" id="GO:0000155">
    <property type="term" value="F:phosphorelay sensor kinase activity"/>
    <property type="evidence" value="ECO:0007669"/>
    <property type="project" value="InterPro"/>
</dbReference>
<evidence type="ECO:0000256" key="7">
    <source>
        <dbReference type="ARBA" id="ARBA00022741"/>
    </source>
</evidence>
<dbReference type="InterPro" id="IPR004358">
    <property type="entry name" value="Sig_transdc_His_kin-like_C"/>
</dbReference>
<dbReference type="Proteomes" id="UP000808146">
    <property type="component" value="Unassembled WGS sequence"/>
</dbReference>
<keyword evidence="11" id="KW-0902">Two-component regulatory system</keyword>
<dbReference type="PANTHER" id="PTHR45436:SF14">
    <property type="entry name" value="SENSOR PROTEIN QSEC"/>
    <property type="match status" value="1"/>
</dbReference>
<evidence type="ECO:0000256" key="5">
    <source>
        <dbReference type="ARBA" id="ARBA00022679"/>
    </source>
</evidence>
<dbReference type="SMART" id="SM00388">
    <property type="entry name" value="HisKA"/>
    <property type="match status" value="1"/>
</dbReference>
<evidence type="ECO:0000256" key="13">
    <source>
        <dbReference type="SAM" id="Phobius"/>
    </source>
</evidence>
<keyword evidence="10 13" id="KW-1133">Transmembrane helix</keyword>
<dbReference type="Pfam" id="PF02518">
    <property type="entry name" value="HATPase_c"/>
    <property type="match status" value="1"/>
</dbReference>
<dbReference type="InterPro" id="IPR005467">
    <property type="entry name" value="His_kinase_dom"/>
</dbReference>
<gene>
    <name evidence="16" type="ORF">IPN75_17400</name>
</gene>
<dbReference type="EC" id="2.7.13.3" evidence="3"/>
<dbReference type="CDD" id="cd00075">
    <property type="entry name" value="HATPase"/>
    <property type="match status" value="1"/>
</dbReference>
<feature type="domain" description="Histidine kinase" evidence="14">
    <location>
        <begin position="233"/>
        <end position="447"/>
    </location>
</feature>
<organism evidence="16 17">
    <name type="scientific">Candidatus Dechloromonas phosphorivorans</name>
    <dbReference type="NCBI Taxonomy" id="2899244"/>
    <lineage>
        <taxon>Bacteria</taxon>
        <taxon>Pseudomonadati</taxon>
        <taxon>Pseudomonadota</taxon>
        <taxon>Betaproteobacteria</taxon>
        <taxon>Rhodocyclales</taxon>
        <taxon>Azonexaceae</taxon>
        <taxon>Dechloromonas</taxon>
    </lineage>
</organism>
<keyword evidence="9" id="KW-0067">ATP-binding</keyword>
<dbReference type="SUPFAM" id="SSF47384">
    <property type="entry name" value="Homodimeric domain of signal transducing histidine kinase"/>
    <property type="match status" value="1"/>
</dbReference>
<keyword evidence="8 16" id="KW-0418">Kinase</keyword>
<protein>
    <recommendedName>
        <fullName evidence="3">histidine kinase</fullName>
        <ecNumber evidence="3">2.7.13.3</ecNumber>
    </recommendedName>
</protein>
<dbReference type="SMART" id="SM00387">
    <property type="entry name" value="HATPase_c"/>
    <property type="match status" value="1"/>
</dbReference>
<dbReference type="InterPro" id="IPR003594">
    <property type="entry name" value="HATPase_dom"/>
</dbReference>
<dbReference type="InterPro" id="IPR003661">
    <property type="entry name" value="HisK_dim/P_dom"/>
</dbReference>
<dbReference type="InterPro" id="IPR003660">
    <property type="entry name" value="HAMP_dom"/>
</dbReference>
<evidence type="ECO:0000256" key="2">
    <source>
        <dbReference type="ARBA" id="ARBA00004141"/>
    </source>
</evidence>
<dbReference type="PRINTS" id="PR00344">
    <property type="entry name" value="BCTRLSENSOR"/>
</dbReference>
<evidence type="ECO:0000256" key="10">
    <source>
        <dbReference type="ARBA" id="ARBA00022989"/>
    </source>
</evidence>
<evidence type="ECO:0000259" key="15">
    <source>
        <dbReference type="PROSITE" id="PS50885"/>
    </source>
</evidence>
<feature type="domain" description="HAMP" evidence="15">
    <location>
        <begin position="173"/>
        <end position="225"/>
    </location>
</feature>
<comment type="catalytic activity">
    <reaction evidence="1">
        <text>ATP + protein L-histidine = ADP + protein N-phospho-L-histidine.</text>
        <dbReference type="EC" id="2.7.13.3"/>
    </reaction>
</comment>
<dbReference type="InterPro" id="IPR013727">
    <property type="entry name" value="2CSK_N"/>
</dbReference>
<dbReference type="Pfam" id="PF08521">
    <property type="entry name" value="2CSK_N"/>
    <property type="match status" value="1"/>
</dbReference>
<evidence type="ECO:0000256" key="12">
    <source>
        <dbReference type="ARBA" id="ARBA00023136"/>
    </source>
</evidence>
<dbReference type="Pfam" id="PF00512">
    <property type="entry name" value="HisKA"/>
    <property type="match status" value="1"/>
</dbReference>
<name>A0A9D7QK54_9RHOO</name>
<feature type="transmembrane region" description="Helical" evidence="13">
    <location>
        <begin position="12"/>
        <end position="33"/>
    </location>
</feature>
<dbReference type="GO" id="GO:0005524">
    <property type="term" value="F:ATP binding"/>
    <property type="evidence" value="ECO:0007669"/>
    <property type="project" value="UniProtKB-KW"/>
</dbReference>
<dbReference type="Gene3D" id="1.10.287.130">
    <property type="match status" value="1"/>
</dbReference>
<comment type="subcellular location">
    <subcellularLocation>
        <location evidence="2">Membrane</location>
        <topology evidence="2">Multi-pass membrane protein</topology>
    </subcellularLocation>
</comment>
<evidence type="ECO:0000256" key="3">
    <source>
        <dbReference type="ARBA" id="ARBA00012438"/>
    </source>
</evidence>
<dbReference type="Gene3D" id="1.20.5.1040">
    <property type="entry name" value="Sensor protein qsec"/>
    <property type="match status" value="1"/>
</dbReference>
<sequence>MTTAWFSLRRRLLGLLLGGVAVAWLVTMVFSYVDAHHEVDKLFDAQLAQAAQTLLALAGHDESDDIEDLGDAGHKYQRRLRFQLWRGDGKLLMRSKNAPETALTATDGFSETRDRKDRWRHYSQWNDDRSLQVQVSENHHIRDELIGHIAWRLLLPALFGLPLIGLWVWLATRQGLASLDGIAGQIASRAPQQLQPLTPASAPEEIRTMIEALNGLFQRVETALEAERRFTADAAHELRTPLAALQAQVQVALRARDSGERDRSLAQLQSGLTRASHLVDQMLQLARLDPESGLPDPQPVDLAMLAEAVCADLGPLILDKDLDFALDAATGCTVTGQAEWLRVLIRNLVDNAIRYTPLGGKVRVRVSRATGRCRLCVSDSGPGIPPADRDAVLRRFHRLNRGEQPTGSGLGLAIVARIAELHGAELDLAAVENAQGLQVTVTWPAAARG</sequence>
<evidence type="ECO:0000313" key="16">
    <source>
        <dbReference type="EMBL" id="MBK8892024.1"/>
    </source>
</evidence>
<dbReference type="AlphaFoldDB" id="A0A9D7QK54"/>
<dbReference type="InterPro" id="IPR036890">
    <property type="entry name" value="HATPase_C_sf"/>
</dbReference>
<dbReference type="InterPro" id="IPR036097">
    <property type="entry name" value="HisK_dim/P_sf"/>
</dbReference>
<keyword evidence="12 13" id="KW-0472">Membrane</keyword>
<evidence type="ECO:0000256" key="6">
    <source>
        <dbReference type="ARBA" id="ARBA00022692"/>
    </source>
</evidence>
<evidence type="ECO:0000256" key="11">
    <source>
        <dbReference type="ARBA" id="ARBA00023012"/>
    </source>
</evidence>
<dbReference type="SUPFAM" id="SSF55874">
    <property type="entry name" value="ATPase domain of HSP90 chaperone/DNA topoisomerase II/histidine kinase"/>
    <property type="match status" value="1"/>
</dbReference>
<keyword evidence="6 13" id="KW-0812">Transmembrane</keyword>
<dbReference type="PROSITE" id="PS50109">
    <property type="entry name" value="HIS_KIN"/>
    <property type="match status" value="1"/>
</dbReference>
<keyword evidence="4" id="KW-0597">Phosphoprotein</keyword>
<evidence type="ECO:0000256" key="4">
    <source>
        <dbReference type="ARBA" id="ARBA00022553"/>
    </source>
</evidence>
<evidence type="ECO:0000313" key="17">
    <source>
        <dbReference type="Proteomes" id="UP000808146"/>
    </source>
</evidence>
<dbReference type="CDD" id="cd00082">
    <property type="entry name" value="HisKA"/>
    <property type="match status" value="1"/>
</dbReference>